<sequence>MRLGIMYVVCCYGRQKENHLIDYDIMRLEIHLSELPIPEKLEESNRLKDDERVPWLLKLHSSMDGAGPPSTCCIAQL</sequence>
<organism evidence="1 2">
    <name type="scientific">Papaver somniferum</name>
    <name type="common">Opium poppy</name>
    <dbReference type="NCBI Taxonomy" id="3469"/>
    <lineage>
        <taxon>Eukaryota</taxon>
        <taxon>Viridiplantae</taxon>
        <taxon>Streptophyta</taxon>
        <taxon>Embryophyta</taxon>
        <taxon>Tracheophyta</taxon>
        <taxon>Spermatophyta</taxon>
        <taxon>Magnoliopsida</taxon>
        <taxon>Ranunculales</taxon>
        <taxon>Papaveraceae</taxon>
        <taxon>Papaveroideae</taxon>
        <taxon>Papaver</taxon>
    </lineage>
</organism>
<proteinExistence type="predicted"/>
<name>A0A4Y7JUB8_PAPSO</name>
<gene>
    <name evidence="1" type="ORF">C5167_007988</name>
</gene>
<dbReference type="Gramene" id="RZC64297">
    <property type="protein sequence ID" value="RZC64297"/>
    <property type="gene ID" value="C5167_007988"/>
</dbReference>
<accession>A0A4Y7JUB8</accession>
<reference evidence="1 2" key="1">
    <citation type="journal article" date="2018" name="Science">
        <title>The opium poppy genome and morphinan production.</title>
        <authorList>
            <person name="Guo L."/>
            <person name="Winzer T."/>
            <person name="Yang X."/>
            <person name="Li Y."/>
            <person name="Ning Z."/>
            <person name="He Z."/>
            <person name="Teodor R."/>
            <person name="Lu Y."/>
            <person name="Bowser T.A."/>
            <person name="Graham I.A."/>
            <person name="Ye K."/>
        </authorList>
    </citation>
    <scope>NUCLEOTIDE SEQUENCE [LARGE SCALE GENOMIC DNA]</scope>
    <source>
        <strain evidence="2">cv. HN1</strain>
        <tissue evidence="1">Leaves</tissue>
    </source>
</reference>
<dbReference type="EMBL" id="CM010720">
    <property type="protein sequence ID" value="RZC64297.1"/>
    <property type="molecule type" value="Genomic_DNA"/>
</dbReference>
<keyword evidence="2" id="KW-1185">Reference proteome</keyword>
<evidence type="ECO:0000313" key="1">
    <source>
        <dbReference type="EMBL" id="RZC64297.1"/>
    </source>
</evidence>
<evidence type="ECO:0000313" key="2">
    <source>
        <dbReference type="Proteomes" id="UP000316621"/>
    </source>
</evidence>
<dbReference type="Proteomes" id="UP000316621">
    <property type="component" value="Chromosome 6"/>
</dbReference>
<protein>
    <submittedName>
        <fullName evidence="1">Uncharacterized protein</fullName>
    </submittedName>
</protein>
<dbReference type="AlphaFoldDB" id="A0A4Y7JUB8"/>